<dbReference type="InterPro" id="IPR050197">
    <property type="entry name" value="Aldolase_class_II_sugar_metab"/>
</dbReference>
<protein>
    <submittedName>
        <fullName evidence="4">Putative aldolase</fullName>
    </submittedName>
</protein>
<dbReference type="InterPro" id="IPR036409">
    <property type="entry name" value="Aldolase_II/adducin_N_sf"/>
</dbReference>
<name>A0A7H9CMT2_9BACT</name>
<dbReference type="Gene3D" id="3.40.225.10">
    <property type="entry name" value="Class II aldolase/adducin N-terminal domain"/>
    <property type="match status" value="1"/>
</dbReference>
<dbReference type="GO" id="GO:0005829">
    <property type="term" value="C:cytosol"/>
    <property type="evidence" value="ECO:0007669"/>
    <property type="project" value="TreeGrafter"/>
</dbReference>
<evidence type="ECO:0000313" key="5">
    <source>
        <dbReference type="Proteomes" id="UP000509414"/>
    </source>
</evidence>
<dbReference type="Proteomes" id="UP000509414">
    <property type="component" value="Chromosome"/>
</dbReference>
<dbReference type="GO" id="GO:0019323">
    <property type="term" value="P:pentose catabolic process"/>
    <property type="evidence" value="ECO:0007669"/>
    <property type="project" value="TreeGrafter"/>
</dbReference>
<evidence type="ECO:0000256" key="2">
    <source>
        <dbReference type="ARBA" id="ARBA00023239"/>
    </source>
</evidence>
<evidence type="ECO:0000256" key="1">
    <source>
        <dbReference type="ARBA" id="ARBA00022723"/>
    </source>
</evidence>
<keyword evidence="1" id="KW-0479">Metal-binding</keyword>
<reference evidence="4 5" key="1">
    <citation type="submission" date="2020-02" db="EMBL/GenBank/DDBJ databases">
        <title>Complete genome sequence of the novel Campylobacter species Candidatus Campylobacter infans.</title>
        <authorList>
            <person name="Duim B."/>
            <person name="Zomer A."/>
            <person name="van der Graaf L."/>
            <person name="Wagenaar J."/>
        </authorList>
    </citation>
    <scope>NUCLEOTIDE SEQUENCE [LARGE SCALE GENOMIC DNA]</scope>
    <source>
        <strain evidence="4 5">19S00001</strain>
    </source>
</reference>
<proteinExistence type="predicted"/>
<organism evidence="4 5">
    <name type="scientific">Candidatus Campylobacter infans</name>
    <dbReference type="NCBI Taxonomy" id="2561898"/>
    <lineage>
        <taxon>Bacteria</taxon>
        <taxon>Pseudomonadati</taxon>
        <taxon>Campylobacterota</taxon>
        <taxon>Epsilonproteobacteria</taxon>
        <taxon>Campylobacterales</taxon>
        <taxon>Campylobacteraceae</taxon>
        <taxon>Campylobacter</taxon>
    </lineage>
</organism>
<evidence type="ECO:0000259" key="3">
    <source>
        <dbReference type="SMART" id="SM01007"/>
    </source>
</evidence>
<gene>
    <name evidence="4" type="ORF">CINF_1029</name>
</gene>
<dbReference type="RefSeq" id="WP_179974740.1">
    <property type="nucleotide sequence ID" value="NZ_CP049075.1"/>
</dbReference>
<dbReference type="InterPro" id="IPR001303">
    <property type="entry name" value="Aldolase_II/adducin_N"/>
</dbReference>
<dbReference type="KEGG" id="cinf:CINF_1029"/>
<accession>A0A7H9CMT2</accession>
<dbReference type="AlphaFoldDB" id="A0A7H9CMT2"/>
<dbReference type="NCBIfam" id="NF004492">
    <property type="entry name" value="PRK05834.1"/>
    <property type="match status" value="1"/>
</dbReference>
<keyword evidence="2" id="KW-0456">Lyase</keyword>
<dbReference type="SUPFAM" id="SSF53639">
    <property type="entry name" value="AraD/HMP-PK domain-like"/>
    <property type="match status" value="1"/>
</dbReference>
<dbReference type="EMBL" id="CP049075">
    <property type="protein sequence ID" value="QLI05534.1"/>
    <property type="molecule type" value="Genomic_DNA"/>
</dbReference>
<dbReference type="PANTHER" id="PTHR22789:SF0">
    <property type="entry name" value="3-OXO-TETRONATE 4-PHOSPHATE DECARBOXYLASE-RELATED"/>
    <property type="match status" value="1"/>
</dbReference>
<keyword evidence="5" id="KW-1185">Reference proteome</keyword>
<feature type="domain" description="Class II aldolase/adducin N-terminal" evidence="3">
    <location>
        <begin position="8"/>
        <end position="185"/>
    </location>
</feature>
<dbReference type="PANTHER" id="PTHR22789">
    <property type="entry name" value="FUCULOSE PHOSPHATE ALDOLASE"/>
    <property type="match status" value="1"/>
</dbReference>
<sequence>MNLQHAKNELKNISASMFKKNFFGLFSGSISMKIEHNKFIINRAQAVFDRLSDDDFVLLSGSKDYRWKDASSDADVHFGIFKSIIEAKYCAFCVPPYLCAYSLEHKNFEPQDYLGKTLIDNIFVYDGGRFEDWGERAPSEIPRYMLEKNTNIMLVRARGIYVYSRDLHELVKIVSIMEHSCKLLSLAKMF</sequence>
<evidence type="ECO:0000313" key="4">
    <source>
        <dbReference type="EMBL" id="QLI05534.1"/>
    </source>
</evidence>
<dbReference type="Pfam" id="PF00596">
    <property type="entry name" value="Aldolase_II"/>
    <property type="match status" value="1"/>
</dbReference>
<dbReference type="GO" id="GO:0046872">
    <property type="term" value="F:metal ion binding"/>
    <property type="evidence" value="ECO:0007669"/>
    <property type="project" value="UniProtKB-KW"/>
</dbReference>
<dbReference type="SMART" id="SM01007">
    <property type="entry name" value="Aldolase_II"/>
    <property type="match status" value="1"/>
</dbReference>
<dbReference type="GO" id="GO:0016832">
    <property type="term" value="F:aldehyde-lyase activity"/>
    <property type="evidence" value="ECO:0007669"/>
    <property type="project" value="TreeGrafter"/>
</dbReference>